<sequence length="122" mass="14056">MQKKLDTTLLTHHWPARRSASVFAAVSESNMSFGSLLSCQMQGNAEIVDLNSREYIAEASFRHIPAEMLQKLPSPMWLIRIVPDEMTLLDSSLKKDMGHDRPGKDKWNLYVRNNIRNCRKKL</sequence>
<proteinExistence type="predicted"/>
<comment type="caution">
    <text evidence="1">The sequence shown here is derived from an EMBL/GenBank/DDBJ whole genome shotgun (WGS) entry which is preliminary data.</text>
</comment>
<protein>
    <submittedName>
        <fullName evidence="1">Uncharacterized protein</fullName>
    </submittedName>
</protein>
<reference evidence="1 2" key="1">
    <citation type="submission" date="2022-03" db="EMBL/GenBank/DDBJ databases">
        <title>Novel taxa within the pig intestine.</title>
        <authorList>
            <person name="Wylensek D."/>
            <person name="Bishof K."/>
            <person name="Afrizal A."/>
            <person name="Clavel T."/>
        </authorList>
    </citation>
    <scope>NUCLEOTIDE SEQUENCE [LARGE SCALE GENOMIC DNA]</scope>
    <source>
        <strain evidence="1 2">CLA-KB-P133</strain>
    </source>
</reference>
<gene>
    <name evidence="1" type="ORF">MOZ60_07360</name>
</gene>
<dbReference type="RefSeq" id="WP_370596167.1">
    <property type="nucleotide sequence ID" value="NZ_JALBUR010000016.1"/>
</dbReference>
<organism evidence="1 2">
    <name type="scientific">Grylomicrobium aquisgranensis</name>
    <dbReference type="NCBI Taxonomy" id="2926318"/>
    <lineage>
        <taxon>Bacteria</taxon>
        <taxon>Bacillati</taxon>
        <taxon>Bacillota</taxon>
        <taxon>Erysipelotrichia</taxon>
        <taxon>Erysipelotrichales</taxon>
        <taxon>Erysipelotrichaceae</taxon>
        <taxon>Grylomicrobium</taxon>
    </lineage>
</organism>
<dbReference type="Proteomes" id="UP001286174">
    <property type="component" value="Unassembled WGS sequence"/>
</dbReference>
<accession>A0AB35U769</accession>
<evidence type="ECO:0000313" key="1">
    <source>
        <dbReference type="EMBL" id="MDX8419911.1"/>
    </source>
</evidence>
<dbReference type="AlphaFoldDB" id="A0AB35U769"/>
<evidence type="ECO:0000313" key="2">
    <source>
        <dbReference type="Proteomes" id="UP001286174"/>
    </source>
</evidence>
<dbReference type="EMBL" id="JALBUR010000016">
    <property type="protein sequence ID" value="MDX8419911.1"/>
    <property type="molecule type" value="Genomic_DNA"/>
</dbReference>
<keyword evidence="2" id="KW-1185">Reference proteome</keyword>
<name>A0AB35U769_9FIRM</name>